<gene>
    <name evidence="1" type="ORF">GPECTOR_3g516</name>
</gene>
<dbReference type="EMBL" id="LSYV01000004">
    <property type="protein sequence ID" value="KXZ55390.1"/>
    <property type="molecule type" value="Genomic_DNA"/>
</dbReference>
<sequence length="112" mass="12806">MLKKQDEAYLAKHKLDALFGEILQGLSQEMPRDPVQYIIDSVRYGVDQAKQMYANRYGGQTLGSEELTSIFADFKPGQDNLVTEEEFLVFFSRVSKTITNAQFEAMVKEMIN</sequence>
<name>A0A150H1F2_GONPE</name>
<dbReference type="Proteomes" id="UP000075714">
    <property type="component" value="Unassembled WGS sequence"/>
</dbReference>
<organism evidence="1 2">
    <name type="scientific">Gonium pectorale</name>
    <name type="common">Green alga</name>
    <dbReference type="NCBI Taxonomy" id="33097"/>
    <lineage>
        <taxon>Eukaryota</taxon>
        <taxon>Viridiplantae</taxon>
        <taxon>Chlorophyta</taxon>
        <taxon>core chlorophytes</taxon>
        <taxon>Chlorophyceae</taxon>
        <taxon>CS clade</taxon>
        <taxon>Chlamydomonadales</taxon>
        <taxon>Volvocaceae</taxon>
        <taxon>Gonium</taxon>
    </lineage>
</organism>
<dbReference type="AlphaFoldDB" id="A0A150H1F2"/>
<dbReference type="CDD" id="cd22961">
    <property type="entry name" value="DD_TEX55-like"/>
    <property type="match status" value="1"/>
</dbReference>
<proteinExistence type="predicted"/>
<accession>A0A150H1F2</accession>
<evidence type="ECO:0000313" key="1">
    <source>
        <dbReference type="EMBL" id="KXZ55390.1"/>
    </source>
</evidence>
<reference evidence="2" key="1">
    <citation type="journal article" date="2016" name="Nat. Commun.">
        <title>The Gonium pectorale genome demonstrates co-option of cell cycle regulation during the evolution of multicellularity.</title>
        <authorList>
            <person name="Hanschen E.R."/>
            <person name="Marriage T.N."/>
            <person name="Ferris P.J."/>
            <person name="Hamaji T."/>
            <person name="Toyoda A."/>
            <person name="Fujiyama A."/>
            <person name="Neme R."/>
            <person name="Noguchi H."/>
            <person name="Minakuchi Y."/>
            <person name="Suzuki M."/>
            <person name="Kawai-Toyooka H."/>
            <person name="Smith D.R."/>
            <person name="Sparks H."/>
            <person name="Anderson J."/>
            <person name="Bakaric R."/>
            <person name="Luria V."/>
            <person name="Karger A."/>
            <person name="Kirschner M.W."/>
            <person name="Durand P.M."/>
            <person name="Michod R.E."/>
            <person name="Nozaki H."/>
            <person name="Olson B.J."/>
        </authorList>
    </citation>
    <scope>NUCLEOTIDE SEQUENCE [LARGE SCALE GENOMIC DNA]</scope>
    <source>
        <strain evidence="2">NIES-2863</strain>
    </source>
</reference>
<keyword evidence="2" id="KW-1185">Reference proteome</keyword>
<evidence type="ECO:0000313" key="2">
    <source>
        <dbReference type="Proteomes" id="UP000075714"/>
    </source>
</evidence>
<dbReference type="SUPFAM" id="SSF47473">
    <property type="entry name" value="EF-hand"/>
    <property type="match status" value="1"/>
</dbReference>
<protein>
    <recommendedName>
        <fullName evidence="3">EF-hand domain-containing protein</fullName>
    </recommendedName>
</protein>
<evidence type="ECO:0008006" key="3">
    <source>
        <dbReference type="Google" id="ProtNLM"/>
    </source>
</evidence>
<comment type="caution">
    <text evidence="1">The sequence shown here is derived from an EMBL/GenBank/DDBJ whole genome shotgun (WGS) entry which is preliminary data.</text>
</comment>
<dbReference type="InterPro" id="IPR011992">
    <property type="entry name" value="EF-hand-dom_pair"/>
</dbReference>
<dbReference type="OrthoDB" id="26525at2759"/>